<keyword evidence="4" id="KW-0496">Mitochondrion</keyword>
<accession>A0AAN8PMY6</accession>
<comment type="similarity">
    <text evidence="6">Belongs to the mitochondrion-specific ribosomal protein mL45 family.</text>
</comment>
<comment type="subcellular location">
    <subcellularLocation>
        <location evidence="1">Mitochondrion</location>
    </subcellularLocation>
</comment>
<evidence type="ECO:0000256" key="7">
    <source>
        <dbReference type="ARBA" id="ARBA00039448"/>
    </source>
</evidence>
<evidence type="ECO:0000256" key="6">
    <source>
        <dbReference type="ARBA" id="ARBA00038073"/>
    </source>
</evidence>
<dbReference type="PANTHER" id="PTHR28554">
    <property type="entry name" value="39S RIBOSOMAL PROTEIN L45, MITOCHONDRIAL"/>
    <property type="match status" value="1"/>
</dbReference>
<feature type="region of interest" description="Disordered" evidence="9">
    <location>
        <begin position="249"/>
        <end position="270"/>
    </location>
</feature>
<dbReference type="InterPro" id="IPR007379">
    <property type="entry name" value="Tim44-like_dom"/>
</dbReference>
<evidence type="ECO:0000256" key="3">
    <source>
        <dbReference type="ARBA" id="ARBA00022980"/>
    </source>
</evidence>
<sequence>MTKEKFRTKMKEYGIMPPRYWKSRPITIISTNEIVDPYKPPQGDGKASILSKQALQSVVNNLGSKKDNLVALRKIRSYDSNFSSNAFAQEAHDLYVKAHEILMKKDPEELSEYVTERSIMDMMEGLKFQTLRWKFIESLEPPLVTQARVVPLLKETNLFAQVTVRFHTKQKLAIYDRFGRLYYGSEVIAKDVLEYVVFEKHIVNEYGKWRLHGKIIPDWVPESAPLPKTYRVEPLEEEEDDYYDIVEEQHESQPVAKVPNEDSVVSETAR</sequence>
<evidence type="ECO:0000256" key="5">
    <source>
        <dbReference type="ARBA" id="ARBA00023274"/>
    </source>
</evidence>
<evidence type="ECO:0000256" key="9">
    <source>
        <dbReference type="SAM" id="MobiDB-lite"/>
    </source>
</evidence>
<organism evidence="11 12">
    <name type="scientific">Polyplax serrata</name>
    <name type="common">Common mouse louse</name>
    <dbReference type="NCBI Taxonomy" id="468196"/>
    <lineage>
        <taxon>Eukaryota</taxon>
        <taxon>Metazoa</taxon>
        <taxon>Ecdysozoa</taxon>
        <taxon>Arthropoda</taxon>
        <taxon>Hexapoda</taxon>
        <taxon>Insecta</taxon>
        <taxon>Pterygota</taxon>
        <taxon>Neoptera</taxon>
        <taxon>Paraneoptera</taxon>
        <taxon>Psocodea</taxon>
        <taxon>Troctomorpha</taxon>
        <taxon>Phthiraptera</taxon>
        <taxon>Anoplura</taxon>
        <taxon>Polyplacidae</taxon>
        <taxon>Polyplax</taxon>
    </lineage>
</organism>
<evidence type="ECO:0000259" key="10">
    <source>
        <dbReference type="SMART" id="SM00978"/>
    </source>
</evidence>
<name>A0AAN8PMY6_POLSC</name>
<dbReference type="GO" id="GO:1990904">
    <property type="term" value="C:ribonucleoprotein complex"/>
    <property type="evidence" value="ECO:0007669"/>
    <property type="project" value="UniProtKB-KW"/>
</dbReference>
<keyword evidence="2" id="KW-0809">Transit peptide</keyword>
<reference evidence="11 12" key="1">
    <citation type="submission" date="2023-10" db="EMBL/GenBank/DDBJ databases">
        <title>Genomes of two closely related lineages of the louse Polyplax serrata with different host specificities.</title>
        <authorList>
            <person name="Martinu J."/>
            <person name="Tarabai H."/>
            <person name="Stefka J."/>
            <person name="Hypsa V."/>
        </authorList>
    </citation>
    <scope>NUCLEOTIDE SEQUENCE [LARGE SCALE GENOMIC DNA]</scope>
    <source>
        <strain evidence="11">HR10_N</strain>
    </source>
</reference>
<comment type="caution">
    <text evidence="11">The sequence shown here is derived from an EMBL/GenBank/DDBJ whole genome shotgun (WGS) entry which is preliminary data.</text>
</comment>
<dbReference type="SUPFAM" id="SSF54427">
    <property type="entry name" value="NTF2-like"/>
    <property type="match status" value="1"/>
</dbReference>
<dbReference type="EMBL" id="JAWJWE010000003">
    <property type="protein sequence ID" value="KAK6639312.1"/>
    <property type="molecule type" value="Genomic_DNA"/>
</dbReference>
<dbReference type="FunFam" id="3.10.450.240:FF:000003">
    <property type="entry name" value="39S ribosomal protein L45, mitochondrial"/>
    <property type="match status" value="1"/>
</dbReference>
<gene>
    <name evidence="11" type="ORF">RUM43_007584</name>
</gene>
<dbReference type="Pfam" id="PF04280">
    <property type="entry name" value="Tim44"/>
    <property type="match status" value="1"/>
</dbReference>
<evidence type="ECO:0000313" key="12">
    <source>
        <dbReference type="Proteomes" id="UP001372834"/>
    </source>
</evidence>
<keyword evidence="5" id="KW-0687">Ribonucleoprotein</keyword>
<keyword evidence="3" id="KW-0689">Ribosomal protein</keyword>
<dbReference type="GO" id="GO:0005840">
    <property type="term" value="C:ribosome"/>
    <property type="evidence" value="ECO:0007669"/>
    <property type="project" value="UniProtKB-KW"/>
</dbReference>
<evidence type="ECO:0000256" key="8">
    <source>
        <dbReference type="ARBA" id="ARBA00043031"/>
    </source>
</evidence>
<dbReference type="InterPro" id="IPR051975">
    <property type="entry name" value="mtLSU_mL45"/>
</dbReference>
<evidence type="ECO:0000256" key="2">
    <source>
        <dbReference type="ARBA" id="ARBA00022946"/>
    </source>
</evidence>
<dbReference type="InterPro" id="IPR032710">
    <property type="entry name" value="NTF2-like_dom_sf"/>
</dbReference>
<dbReference type="GO" id="GO:0005739">
    <property type="term" value="C:mitochondrion"/>
    <property type="evidence" value="ECO:0007669"/>
    <property type="project" value="UniProtKB-SubCell"/>
</dbReference>
<evidence type="ECO:0000256" key="1">
    <source>
        <dbReference type="ARBA" id="ARBA00004173"/>
    </source>
</evidence>
<dbReference type="AlphaFoldDB" id="A0AAN8PMY6"/>
<proteinExistence type="inferred from homology"/>
<dbReference type="Gene3D" id="3.10.450.240">
    <property type="match status" value="1"/>
</dbReference>
<feature type="domain" description="Tim44-like" evidence="10">
    <location>
        <begin position="69"/>
        <end position="216"/>
    </location>
</feature>
<evidence type="ECO:0000256" key="4">
    <source>
        <dbReference type="ARBA" id="ARBA00023128"/>
    </source>
</evidence>
<dbReference type="SMART" id="SM00978">
    <property type="entry name" value="Tim44"/>
    <property type="match status" value="1"/>
</dbReference>
<dbReference type="PANTHER" id="PTHR28554:SF1">
    <property type="entry name" value="LARGE RIBOSOMAL SUBUNIT PROTEIN ML45"/>
    <property type="match status" value="1"/>
</dbReference>
<dbReference type="Proteomes" id="UP001372834">
    <property type="component" value="Unassembled WGS sequence"/>
</dbReference>
<protein>
    <recommendedName>
        <fullName evidence="7">Large ribosomal subunit protein mL45</fullName>
    </recommendedName>
    <alternativeName>
        <fullName evidence="8">39S ribosomal protein L45, mitochondrial</fullName>
    </alternativeName>
</protein>
<evidence type="ECO:0000313" key="11">
    <source>
        <dbReference type="EMBL" id="KAK6639312.1"/>
    </source>
</evidence>